<dbReference type="AlphaFoldDB" id="A0A7C9JE60"/>
<evidence type="ECO:0000256" key="1">
    <source>
        <dbReference type="ARBA" id="ARBA00022448"/>
    </source>
</evidence>
<name>A0A7C9JE60_9BACT</name>
<proteinExistence type="predicted"/>
<feature type="domain" description="RCK N-terminal" evidence="3">
    <location>
        <begin position="1"/>
        <end position="117"/>
    </location>
</feature>
<dbReference type="Pfam" id="PF02254">
    <property type="entry name" value="TrkA_N"/>
    <property type="match status" value="1"/>
</dbReference>
<gene>
    <name evidence="4" type="ORF">D1639_04145</name>
</gene>
<evidence type="ECO:0000256" key="2">
    <source>
        <dbReference type="ARBA" id="ARBA00023065"/>
    </source>
</evidence>
<dbReference type="GO" id="GO:0006813">
    <property type="term" value="P:potassium ion transport"/>
    <property type="evidence" value="ECO:0007669"/>
    <property type="project" value="InterPro"/>
</dbReference>
<organism evidence="4">
    <name type="scientific">Muribaculaceae bacterium Z82</name>
    <dbReference type="NCBI Taxonomy" id="2304548"/>
    <lineage>
        <taxon>Bacteria</taxon>
        <taxon>Pseudomonadati</taxon>
        <taxon>Bacteroidota</taxon>
        <taxon>Bacteroidia</taxon>
        <taxon>Bacteroidales</taxon>
        <taxon>Muribaculaceae</taxon>
    </lineage>
</organism>
<dbReference type="InterPro" id="IPR003148">
    <property type="entry name" value="RCK_N"/>
</dbReference>
<evidence type="ECO:0000313" key="4">
    <source>
        <dbReference type="EMBL" id="NBI34234.1"/>
    </source>
</evidence>
<dbReference type="PANTHER" id="PTHR43833">
    <property type="entry name" value="POTASSIUM CHANNEL PROTEIN 2-RELATED-RELATED"/>
    <property type="match status" value="1"/>
</dbReference>
<dbReference type="PROSITE" id="PS51201">
    <property type="entry name" value="RCK_N"/>
    <property type="match status" value="1"/>
</dbReference>
<evidence type="ECO:0000259" key="3">
    <source>
        <dbReference type="PROSITE" id="PS51201"/>
    </source>
</evidence>
<sequence>MKVVIVGGRSRADYLMGALADVADKIVAVNNDRAFCEYLSSRHDEDVVWGDGTKRVVLEDAGVSGFDVVVALTACDADNLAICQVAKRFLGIRYQLCIVANPENVRAFRRLGVTAAISGTATLAQAIRDAMAEARESAPGAGEGAALERSLADAGSTGSLRGSWHLLRKGRA</sequence>
<dbReference type="EMBL" id="QWKH01000019">
    <property type="protein sequence ID" value="NBI34234.1"/>
    <property type="molecule type" value="Genomic_DNA"/>
</dbReference>
<dbReference type="SUPFAM" id="SSF51735">
    <property type="entry name" value="NAD(P)-binding Rossmann-fold domains"/>
    <property type="match status" value="1"/>
</dbReference>
<accession>A0A7C9JE60</accession>
<dbReference type="InterPro" id="IPR050721">
    <property type="entry name" value="Trk_Ktr_HKT_K-transport"/>
</dbReference>
<reference evidence="4" key="1">
    <citation type="submission" date="2018-08" db="EMBL/GenBank/DDBJ databases">
        <title>Murine metabolic-syndrome-specific gut microbial biobank.</title>
        <authorList>
            <person name="Liu C."/>
        </authorList>
    </citation>
    <scope>NUCLEOTIDE SEQUENCE [LARGE SCALE GENOMIC DNA]</scope>
    <source>
        <strain evidence="4">Z82</strain>
    </source>
</reference>
<comment type="caution">
    <text evidence="4">The sequence shown here is derived from an EMBL/GenBank/DDBJ whole genome shotgun (WGS) entry which is preliminary data.</text>
</comment>
<dbReference type="Gene3D" id="3.40.50.720">
    <property type="entry name" value="NAD(P)-binding Rossmann-like Domain"/>
    <property type="match status" value="1"/>
</dbReference>
<dbReference type="InterPro" id="IPR036291">
    <property type="entry name" value="NAD(P)-bd_dom_sf"/>
</dbReference>
<keyword evidence="1" id="KW-0813">Transport</keyword>
<dbReference type="PANTHER" id="PTHR43833:SF5">
    <property type="entry name" value="TRK SYSTEM POTASSIUM UPTAKE PROTEIN TRKA"/>
    <property type="match status" value="1"/>
</dbReference>
<protein>
    <submittedName>
        <fullName evidence="4">TrkA family potassium uptake protein</fullName>
    </submittedName>
</protein>
<keyword evidence="2" id="KW-0406">Ion transport</keyword>